<dbReference type="SMART" id="SM00717">
    <property type="entry name" value="SANT"/>
    <property type="match status" value="3"/>
</dbReference>
<dbReference type="CDD" id="cd00167">
    <property type="entry name" value="SANT"/>
    <property type="match status" value="1"/>
</dbReference>
<feature type="compositionally biased region" description="Basic and acidic residues" evidence="1">
    <location>
        <begin position="394"/>
        <end position="409"/>
    </location>
</feature>
<feature type="region of interest" description="Disordered" evidence="1">
    <location>
        <begin position="335"/>
        <end position="364"/>
    </location>
</feature>
<keyword evidence="5" id="KW-1185">Reference proteome</keyword>
<feature type="region of interest" description="Disordered" evidence="1">
    <location>
        <begin position="380"/>
        <end position="499"/>
    </location>
</feature>
<feature type="domain" description="R3H" evidence="3">
    <location>
        <begin position="834"/>
        <end position="900"/>
    </location>
</feature>
<dbReference type="Gene3D" id="3.30.1370.50">
    <property type="entry name" value="R3H-like domain"/>
    <property type="match status" value="1"/>
</dbReference>
<evidence type="ECO:0000256" key="1">
    <source>
        <dbReference type="SAM" id="MobiDB-lite"/>
    </source>
</evidence>
<feature type="region of interest" description="Disordered" evidence="1">
    <location>
        <begin position="182"/>
        <end position="203"/>
    </location>
</feature>
<dbReference type="Gene3D" id="1.10.10.60">
    <property type="entry name" value="Homeodomain-like"/>
    <property type="match status" value="2"/>
</dbReference>
<dbReference type="OrthoDB" id="39591at2759"/>
<comment type="caution">
    <text evidence="4">The sequence shown here is derived from an EMBL/GenBank/DDBJ whole genome shotgun (WGS) entry which is preliminary data.</text>
</comment>
<dbReference type="Pfam" id="PF12752">
    <property type="entry name" value="SUZ"/>
    <property type="match status" value="1"/>
</dbReference>
<evidence type="ECO:0000313" key="5">
    <source>
        <dbReference type="Proteomes" id="UP000626092"/>
    </source>
</evidence>
<feature type="compositionally biased region" description="Basic and acidic residues" evidence="1">
    <location>
        <begin position="259"/>
        <end position="275"/>
    </location>
</feature>
<dbReference type="InterPro" id="IPR001374">
    <property type="entry name" value="R3H_dom"/>
</dbReference>
<organism evidence="4 5">
    <name type="scientific">Rhododendron simsii</name>
    <name type="common">Sims's rhododendron</name>
    <dbReference type="NCBI Taxonomy" id="118357"/>
    <lineage>
        <taxon>Eukaryota</taxon>
        <taxon>Viridiplantae</taxon>
        <taxon>Streptophyta</taxon>
        <taxon>Embryophyta</taxon>
        <taxon>Tracheophyta</taxon>
        <taxon>Spermatophyta</taxon>
        <taxon>Magnoliopsida</taxon>
        <taxon>eudicotyledons</taxon>
        <taxon>Gunneridae</taxon>
        <taxon>Pentapetalae</taxon>
        <taxon>asterids</taxon>
        <taxon>Ericales</taxon>
        <taxon>Ericaceae</taxon>
        <taxon>Ericoideae</taxon>
        <taxon>Rhodoreae</taxon>
        <taxon>Rhododendron</taxon>
    </lineage>
</organism>
<dbReference type="PROSITE" id="PS51061">
    <property type="entry name" value="R3H"/>
    <property type="match status" value="1"/>
</dbReference>
<feature type="domain" description="Myb-like" evidence="2">
    <location>
        <begin position="579"/>
        <end position="620"/>
    </location>
</feature>
<dbReference type="AlphaFoldDB" id="A0A834GKG1"/>
<dbReference type="EMBL" id="WJXA01000009">
    <property type="protein sequence ID" value="KAF7132683.1"/>
    <property type="molecule type" value="Genomic_DNA"/>
</dbReference>
<evidence type="ECO:0000259" key="2">
    <source>
        <dbReference type="PROSITE" id="PS50090"/>
    </source>
</evidence>
<dbReference type="PROSITE" id="PS50090">
    <property type="entry name" value="MYB_LIKE"/>
    <property type="match status" value="3"/>
</dbReference>
<dbReference type="Pfam" id="PF13921">
    <property type="entry name" value="Myb_DNA-bind_6"/>
    <property type="match status" value="1"/>
</dbReference>
<dbReference type="CDD" id="cd02642">
    <property type="entry name" value="R3H_encore_like"/>
    <property type="match status" value="1"/>
</dbReference>
<feature type="compositionally biased region" description="Basic and acidic residues" evidence="1">
    <location>
        <begin position="419"/>
        <end position="431"/>
    </location>
</feature>
<name>A0A834GKG1_RHOSS</name>
<proteinExistence type="predicted"/>
<dbReference type="InterPro" id="IPR001005">
    <property type="entry name" value="SANT/Myb"/>
</dbReference>
<dbReference type="InterPro" id="IPR036867">
    <property type="entry name" value="R3H_dom_sf"/>
</dbReference>
<evidence type="ECO:0000313" key="4">
    <source>
        <dbReference type="EMBL" id="KAF7132683.1"/>
    </source>
</evidence>
<dbReference type="InterPro" id="IPR024771">
    <property type="entry name" value="SUZ"/>
</dbReference>
<feature type="region of interest" description="Disordered" evidence="1">
    <location>
        <begin position="231"/>
        <end position="314"/>
    </location>
</feature>
<accession>A0A834GKG1</accession>
<evidence type="ECO:0000259" key="3">
    <source>
        <dbReference type="PROSITE" id="PS51061"/>
    </source>
</evidence>
<protein>
    <submittedName>
        <fullName evidence="4">Uncharacterized protein</fullName>
    </submittedName>
</protein>
<feature type="domain" description="Myb-like" evidence="2">
    <location>
        <begin position="691"/>
        <end position="744"/>
    </location>
</feature>
<sequence>MFGSCGHNNRIISRVRDILWLLGSVSHLCAVFELRGTRIWFFVMELAASVMIFSSFQCNRDVSSISEAEEMTQWCLELCGVGNILASSRDLVTIVKKLDRGSIHVGTSVEVAAIEGKMGKESKENKSETNALKAVSYCPGTMHVIEEGFEQSKEDKRQKKYKKKIEISTVVELDGSRNEHMDKKLYEKADDGNRQIEKKKEKKRKLERLEDNCKSDKKIYMVGEDLRNDNEVRARKEKKRQKEGSKKDRNESLSFQVESLKDNERNKNEEVKEQRSSLNDSIAQIKDGTEQIEKNKNSEGRRDKEVGDFKGKKKSKAVEQVGKVGENYDVDVSEKVEKKRKKEGKEDLGGGVQQKMAEGKKKNVAAEKVGKVGEKYNVDVSEKVEKKRKKGKKEGKDDLGSGVRERMAEELGVESTMIGDKDLGGNKDKAHSFRKKTKEMVTKNGNEGNRKKPKSVETCPEDPKPKVKSKKVRFSGDVEVFPSSDGPSKGKEQNQEEGLVQGKRFTPEEDVRIKDAVFNFIRAHNLDEVEGLHMVLHCSSFPQIKNCWKEIGTAFRNRPYKAIYYRAHLLFERDETRTWTDEDIQKIREYHEKHGPKWKELADVLNKHRVHLKDTWRRIKCPNFKKGHWSQDEYQGLFDLVNTDLQLRAFEEKKTKYGMLRDNISWTAISDKLSTRTDAVCCMKWYNQLTSPMVAEGIWADTDDFRMLDALFSLDESCIEDVDWDNLLEHRSGDICRRRWNQMVSHIGEHGIKSFAEQVDVLSKRYCPDLLEAREAWDSKPVPCVLLLGMISALRMGLEVIEGLVTETAVCLKHIRKMQVEELAFLVKDNLPCKHLVLSMEEALINFLQEDPRSDGMLELEPMNAYNRLLLHRIEILGSWLYSYMTTRGKFRGQSYRQCCGNWVRGLDPSFNCLGEGLELTRGRKRLGAVALSFDVLHLLNCRVLRIFLMYTGGTLFELCFVSHLVVFTPLIFSFVTIYRPPILVSDLLWQYDEVRPPTTSHQLLRRNQASTVMKVETTTDQFSLEERETAYMAARERIFTKYDGETSEPTKQKPRSNPVVAHRMITHALGGRINPSNQALSLRDTKEYGEVTHGMNIQEKEQGGTNLSIQTHEEANVMSGRKCTPKLSNFKACTRPGTSRPQRSEVSGYKENLKEEHMGAAKRMFAHALGLRSAGDGSVSKCSEMKRTE</sequence>
<dbReference type="InterPro" id="IPR009057">
    <property type="entry name" value="Homeodomain-like_sf"/>
</dbReference>
<dbReference type="PANTHER" id="PTHR47430:SF4">
    <property type="entry name" value="GB|AAC33480.1"/>
    <property type="match status" value="1"/>
</dbReference>
<feature type="compositionally biased region" description="Basic and acidic residues" evidence="1">
    <location>
        <begin position="182"/>
        <end position="199"/>
    </location>
</feature>
<feature type="domain" description="Myb-like" evidence="2">
    <location>
        <begin position="621"/>
        <end position="689"/>
    </location>
</feature>
<dbReference type="SUPFAM" id="SSF46689">
    <property type="entry name" value="Homeodomain-like"/>
    <property type="match status" value="1"/>
</dbReference>
<dbReference type="Proteomes" id="UP000626092">
    <property type="component" value="Unassembled WGS sequence"/>
</dbReference>
<dbReference type="SUPFAM" id="SSF82708">
    <property type="entry name" value="R3H domain"/>
    <property type="match status" value="1"/>
</dbReference>
<gene>
    <name evidence="4" type="ORF">RHSIM_Rhsim09G0130800</name>
</gene>
<reference evidence="4" key="1">
    <citation type="submission" date="2019-11" db="EMBL/GenBank/DDBJ databases">
        <authorList>
            <person name="Liu Y."/>
            <person name="Hou J."/>
            <person name="Li T.-Q."/>
            <person name="Guan C.-H."/>
            <person name="Wu X."/>
            <person name="Wu H.-Z."/>
            <person name="Ling F."/>
            <person name="Zhang R."/>
            <person name="Shi X.-G."/>
            <person name="Ren J.-P."/>
            <person name="Chen E.-F."/>
            <person name="Sun J.-M."/>
        </authorList>
    </citation>
    <scope>NUCLEOTIDE SEQUENCE</scope>
    <source>
        <strain evidence="4">Adult_tree_wgs_1</strain>
        <tissue evidence="4">Leaves</tissue>
    </source>
</reference>
<feature type="compositionally biased region" description="Basic and acidic residues" evidence="1">
    <location>
        <begin position="287"/>
        <end position="310"/>
    </location>
</feature>
<dbReference type="GO" id="GO:0003676">
    <property type="term" value="F:nucleic acid binding"/>
    <property type="evidence" value="ECO:0007669"/>
    <property type="project" value="UniProtKB-UniRule"/>
</dbReference>
<dbReference type="PANTHER" id="PTHR47430">
    <property type="entry name" value="GB|AAC33480.1"/>
    <property type="match status" value="1"/>
</dbReference>
<feature type="compositionally biased region" description="Basic and acidic residues" evidence="1">
    <location>
        <begin position="231"/>
        <end position="251"/>
    </location>
</feature>
<feature type="compositionally biased region" description="Basic and acidic residues" evidence="1">
    <location>
        <begin position="335"/>
        <end position="348"/>
    </location>
</feature>